<dbReference type="Proteomes" id="UP000254808">
    <property type="component" value="Chromosome"/>
</dbReference>
<reference evidence="4 5" key="1">
    <citation type="submission" date="2018-03" db="EMBL/GenBank/DDBJ databases">
        <title>Phenotypic and genomic properties of Cyclonatronum proteinivorum gen. nov., sp. nov., a haloalkaliphilic bacteroidete from soda lakes possessing Na+-translocating rhodopsin.</title>
        <authorList>
            <person name="Toshchakov S.V."/>
            <person name="Korzhenkov A."/>
            <person name="Samarov N.I."/>
            <person name="Kublanov I.V."/>
            <person name="Muntyan M.S."/>
            <person name="Sorokin D.Y."/>
        </authorList>
    </citation>
    <scope>NUCLEOTIDE SEQUENCE [LARGE SCALE GENOMIC DNA]</scope>
    <source>
        <strain evidence="4 5">Omega</strain>
    </source>
</reference>
<protein>
    <submittedName>
        <fullName evidence="4">Putative conserved protein YbjT</fullName>
    </submittedName>
</protein>
<evidence type="ECO:0000259" key="3">
    <source>
        <dbReference type="Pfam" id="PF01370"/>
    </source>
</evidence>
<dbReference type="SUPFAM" id="SSF51735">
    <property type="entry name" value="NAD(P)-binding Rossmann-fold domains"/>
    <property type="match status" value="1"/>
</dbReference>
<keyword evidence="2" id="KW-0472">Membrane</keyword>
<dbReference type="Pfam" id="PF01370">
    <property type="entry name" value="Epimerase"/>
    <property type="match status" value="1"/>
</dbReference>
<gene>
    <name evidence="4" type="ORF">CYPRO_1830</name>
</gene>
<proteinExistence type="predicted"/>
<comment type="subcellular location">
    <subcellularLocation>
        <location evidence="1">Membrane</location>
    </subcellularLocation>
</comment>
<accession>A0A345UKS8</accession>
<dbReference type="PANTHER" id="PTHR14097:SF7">
    <property type="entry name" value="OXIDOREDUCTASE HTATIP2"/>
    <property type="match status" value="1"/>
</dbReference>
<organism evidence="4 5">
    <name type="scientific">Cyclonatronum proteinivorum</name>
    <dbReference type="NCBI Taxonomy" id="1457365"/>
    <lineage>
        <taxon>Bacteria</taxon>
        <taxon>Pseudomonadati</taxon>
        <taxon>Balneolota</taxon>
        <taxon>Balneolia</taxon>
        <taxon>Balneolales</taxon>
        <taxon>Cyclonatronaceae</taxon>
        <taxon>Cyclonatronum</taxon>
    </lineage>
</organism>
<dbReference type="KEGG" id="cprv:CYPRO_1830"/>
<dbReference type="GO" id="GO:0016020">
    <property type="term" value="C:membrane"/>
    <property type="evidence" value="ECO:0007669"/>
    <property type="project" value="UniProtKB-SubCell"/>
</dbReference>
<dbReference type="PANTHER" id="PTHR14097">
    <property type="entry name" value="OXIDOREDUCTASE HTATIP2"/>
    <property type="match status" value="1"/>
</dbReference>
<sequence>MAKKALLIGATGLIGSHLLSYLLDAEQYDTVAVVGRRSTGVKHPKLVEHICDFASMNRHPEIFACDDFYNCMGTTIKKAGSKDAFREVDYTYPLAAANLALAGGAKSCWLVSSIGADITSSIFYLKTKGEVEKAFAEAGFDRTIIFRPAGLLGKRNEFRLKETVGIGFMKLISPLLVGGLKKNRPIEAQHVAYVMAHQPVNHVKGSRVFESHEIQQIYDSMMMGCRYME</sequence>
<keyword evidence="5" id="KW-1185">Reference proteome</keyword>
<dbReference type="Gene3D" id="3.40.50.720">
    <property type="entry name" value="NAD(P)-binding Rossmann-like Domain"/>
    <property type="match status" value="1"/>
</dbReference>
<name>A0A345UKS8_9BACT</name>
<evidence type="ECO:0000256" key="1">
    <source>
        <dbReference type="ARBA" id="ARBA00004370"/>
    </source>
</evidence>
<dbReference type="AlphaFoldDB" id="A0A345UKS8"/>
<feature type="domain" description="NAD-dependent epimerase/dehydratase" evidence="3">
    <location>
        <begin position="6"/>
        <end position="113"/>
    </location>
</feature>
<dbReference type="RefSeq" id="WP_114984311.1">
    <property type="nucleotide sequence ID" value="NZ_CP027806.1"/>
</dbReference>
<dbReference type="EMBL" id="CP027806">
    <property type="protein sequence ID" value="AXJ01080.1"/>
    <property type="molecule type" value="Genomic_DNA"/>
</dbReference>
<evidence type="ECO:0000313" key="5">
    <source>
        <dbReference type="Proteomes" id="UP000254808"/>
    </source>
</evidence>
<evidence type="ECO:0000313" key="4">
    <source>
        <dbReference type="EMBL" id="AXJ01080.1"/>
    </source>
</evidence>
<evidence type="ECO:0000256" key="2">
    <source>
        <dbReference type="ARBA" id="ARBA00023136"/>
    </source>
</evidence>
<dbReference type="InterPro" id="IPR036291">
    <property type="entry name" value="NAD(P)-bd_dom_sf"/>
</dbReference>
<dbReference type="OrthoDB" id="9798632at2"/>
<dbReference type="InterPro" id="IPR001509">
    <property type="entry name" value="Epimerase_deHydtase"/>
</dbReference>